<dbReference type="InterPro" id="IPR053177">
    <property type="entry name" value="ADP-glucose_phosphorylase"/>
</dbReference>
<evidence type="ECO:0000313" key="16">
    <source>
        <dbReference type="Proteomes" id="UP000588083"/>
    </source>
</evidence>
<feature type="active site" description="Tele-UMP-histidine intermediate" evidence="9">
    <location>
        <position position="167"/>
    </location>
</feature>
<evidence type="ECO:0000256" key="9">
    <source>
        <dbReference type="PIRSR" id="PIRSR000808-1"/>
    </source>
</evidence>
<dbReference type="RefSeq" id="WP_176236922.1">
    <property type="nucleotide sequence ID" value="NZ_BLRU01000068.1"/>
</dbReference>
<evidence type="ECO:0000259" key="12">
    <source>
        <dbReference type="Pfam" id="PF02744"/>
    </source>
</evidence>
<keyword evidence="3 13" id="KW-0548">Nucleotidyltransferase</keyword>
<evidence type="ECO:0000256" key="7">
    <source>
        <dbReference type="ARBA" id="ARBA00023277"/>
    </source>
</evidence>
<evidence type="ECO:0000256" key="5">
    <source>
        <dbReference type="ARBA" id="ARBA00022833"/>
    </source>
</evidence>
<accession>A0A6V8NLG6</accession>
<dbReference type="EMBL" id="BLRU01000068">
    <property type="protein sequence ID" value="GFP19376.1"/>
    <property type="molecule type" value="Genomic_DNA"/>
</dbReference>
<dbReference type="Pfam" id="PF01087">
    <property type="entry name" value="GalP_UDP_transf"/>
    <property type="match status" value="1"/>
</dbReference>
<name>A0A6V8NLG6_9ACTN</name>
<dbReference type="Proteomes" id="UP000588083">
    <property type="component" value="Unassembled WGS sequence"/>
</dbReference>
<evidence type="ECO:0000256" key="4">
    <source>
        <dbReference type="ARBA" id="ARBA00022723"/>
    </source>
</evidence>
<evidence type="ECO:0000256" key="3">
    <source>
        <dbReference type="ARBA" id="ARBA00022695"/>
    </source>
</evidence>
<dbReference type="SUPFAM" id="SSF54197">
    <property type="entry name" value="HIT-like"/>
    <property type="match status" value="2"/>
</dbReference>
<comment type="caution">
    <text evidence="13">The sequence shown here is derived from an EMBL/GenBank/DDBJ whole genome shotgun (WGS) entry which is preliminary data.</text>
</comment>
<feature type="binding site" evidence="10">
    <location>
        <position position="44"/>
    </location>
    <ligand>
        <name>Zn(2+)</name>
        <dbReference type="ChEBI" id="CHEBI:29105"/>
    </ligand>
</feature>
<gene>
    <name evidence="13" type="ORF">HKBW3S03_00881</name>
    <name evidence="14" type="ORF">HKBW3S34_00417</name>
</gene>
<feature type="binding site" evidence="10">
    <location>
        <position position="41"/>
    </location>
    <ligand>
        <name>Zn(2+)</name>
        <dbReference type="ChEBI" id="CHEBI:29105"/>
    </ligand>
</feature>
<dbReference type="Proteomes" id="UP000574717">
    <property type="component" value="Unassembled WGS sequence"/>
</dbReference>
<feature type="domain" description="Galactose-1-phosphate uridyl transferase N-terminal" evidence="11">
    <location>
        <begin position="4"/>
        <end position="177"/>
    </location>
</feature>
<comment type="cofactor">
    <cofactor evidence="10">
        <name>Zn(2+)</name>
        <dbReference type="ChEBI" id="CHEBI:29105"/>
    </cofactor>
    <text evidence="10">Binds 1 zinc ion per subunit.</text>
</comment>
<dbReference type="Gene3D" id="3.30.428.10">
    <property type="entry name" value="HIT-like"/>
    <property type="match status" value="2"/>
</dbReference>
<evidence type="ECO:0000256" key="10">
    <source>
        <dbReference type="PIRSR" id="PIRSR000808-3"/>
    </source>
</evidence>
<feature type="domain" description="Galactose-1-phosphate uridyl transferase C-terminal" evidence="12">
    <location>
        <begin position="187"/>
        <end position="310"/>
    </location>
</feature>
<keyword evidence="16" id="KW-1185">Reference proteome</keyword>
<comment type="similarity">
    <text evidence="1">Belongs to the galactose-1-phosphate uridylyltransferase type 1 family.</text>
</comment>
<dbReference type="PANTHER" id="PTHR42763:SF2">
    <property type="entry name" value="ADP-GLUCOSE PHOSPHORYLASE"/>
    <property type="match status" value="1"/>
</dbReference>
<dbReference type="AlphaFoldDB" id="A0A6V8NLG6"/>
<reference evidence="15 16" key="1">
    <citation type="journal article" date="2020" name="Front. Microbiol.">
        <title>Single-cell genomics of novel Actinobacteria with the Wood-Ljungdahl pathway discovered in a serpentinizing system.</title>
        <authorList>
            <person name="Merino N."/>
            <person name="Kawai M."/>
            <person name="Boyd E.S."/>
            <person name="Colman D.R."/>
            <person name="McGlynn S.E."/>
            <person name="Nealson K.H."/>
            <person name="Kurokawa K."/>
            <person name="Hongoh Y."/>
        </authorList>
    </citation>
    <scope>NUCLEOTIDE SEQUENCE [LARGE SCALE GENOMIC DNA]</scope>
    <source>
        <strain evidence="13 15">S03</strain>
        <strain evidence="14 16">S34</strain>
    </source>
</reference>
<dbReference type="Pfam" id="PF02744">
    <property type="entry name" value="GalP_UDP_tr_C"/>
    <property type="match status" value="1"/>
</dbReference>
<keyword evidence="6" id="KW-0299">Galactose metabolism</keyword>
<dbReference type="GO" id="GO:0008270">
    <property type="term" value="F:zinc ion binding"/>
    <property type="evidence" value="ECO:0007669"/>
    <property type="project" value="InterPro"/>
</dbReference>
<feature type="binding site" evidence="10">
    <location>
        <position position="114"/>
    </location>
    <ligand>
        <name>Zn(2+)</name>
        <dbReference type="ChEBI" id="CHEBI:29105"/>
    </ligand>
</feature>
<dbReference type="EC" id="2.7.7.12" evidence="8"/>
<dbReference type="NCBIfam" id="TIGR00209">
    <property type="entry name" value="galT_1"/>
    <property type="match status" value="1"/>
</dbReference>
<evidence type="ECO:0000313" key="13">
    <source>
        <dbReference type="EMBL" id="GFP19376.1"/>
    </source>
</evidence>
<proteinExistence type="inferred from homology"/>
<evidence type="ECO:0000256" key="1">
    <source>
        <dbReference type="ARBA" id="ARBA00010951"/>
    </source>
</evidence>
<evidence type="ECO:0000259" key="11">
    <source>
        <dbReference type="Pfam" id="PF01087"/>
    </source>
</evidence>
<keyword evidence="2 13" id="KW-0808">Transferase</keyword>
<dbReference type="InterPro" id="IPR001937">
    <property type="entry name" value="GalP_UDPtransf1"/>
</dbReference>
<evidence type="ECO:0000256" key="2">
    <source>
        <dbReference type="ARBA" id="ARBA00022679"/>
    </source>
</evidence>
<dbReference type="EMBL" id="BLRZ01000012">
    <property type="protein sequence ID" value="GFP29497.1"/>
    <property type="molecule type" value="Genomic_DNA"/>
</dbReference>
<evidence type="ECO:0000313" key="14">
    <source>
        <dbReference type="EMBL" id="GFP29497.1"/>
    </source>
</evidence>
<dbReference type="PANTHER" id="PTHR42763">
    <property type="entry name" value="ADP-GLUCOSE PHOSPHORYLASE"/>
    <property type="match status" value="1"/>
</dbReference>
<evidence type="ECO:0000256" key="6">
    <source>
        <dbReference type="ARBA" id="ARBA00023144"/>
    </source>
</evidence>
<feature type="binding site" evidence="10">
    <location>
        <position position="165"/>
    </location>
    <ligand>
        <name>Zn(2+)</name>
        <dbReference type="ChEBI" id="CHEBI:29105"/>
    </ligand>
</feature>
<protein>
    <recommendedName>
        <fullName evidence="8">Galactose-1-phosphate uridylyltransferase</fullName>
        <ecNumber evidence="8">2.7.7.12</ecNumber>
    </recommendedName>
</protein>
<keyword evidence="4 10" id="KW-0479">Metal-binding</keyword>
<organism evidence="13 15">
    <name type="scientific">Candidatus Hakubella thermalkaliphila</name>
    <dbReference type="NCBI Taxonomy" id="2754717"/>
    <lineage>
        <taxon>Bacteria</taxon>
        <taxon>Bacillati</taxon>
        <taxon>Actinomycetota</taxon>
        <taxon>Actinomycetota incertae sedis</taxon>
        <taxon>Candidatus Hakubellales</taxon>
        <taxon>Candidatus Hakubellaceae</taxon>
        <taxon>Candidatus Hakubella</taxon>
    </lineage>
</organism>
<keyword evidence="5 10" id="KW-0862">Zinc</keyword>
<evidence type="ECO:0000256" key="8">
    <source>
        <dbReference type="NCBIfam" id="TIGR00209"/>
    </source>
</evidence>
<dbReference type="InterPro" id="IPR005849">
    <property type="entry name" value="GalP_Utransf_N"/>
</dbReference>
<keyword evidence="7" id="KW-0119">Carbohydrate metabolism</keyword>
<dbReference type="PIRSF" id="PIRSF000808">
    <property type="entry name" value="GalT"/>
    <property type="match status" value="1"/>
</dbReference>
<dbReference type="InterPro" id="IPR005850">
    <property type="entry name" value="GalP_Utransf_C"/>
</dbReference>
<evidence type="ECO:0000313" key="15">
    <source>
        <dbReference type="Proteomes" id="UP000574717"/>
    </source>
</evidence>
<dbReference type="UniPathway" id="UPA00214"/>
<sequence length="339" mass="39005">MPELRQDIITGEWVVIATERSKRPESFTARAETGPDDRTNCPFCYGHEAMTPPEIMAYSEEERKPDTPGWKVRVVPNKFPAFSHEGILKEFEYGIYRAMTGIGSHEVIIHSPDHLKDLDQLSTEQIDLVLSVYRERYLALSTVEEYKYILIIVNHGPRAGASLRHPHSQLFAIPMVPHLLEMEISGAERYFREHGKCVYCQMVSFEMKERVRMVAENDRFVVLEPYASQSPFETWIIPKNHLSNFEEITDSDKRALAGILKGILENIADNLGDPPYNYYLHTSPLHQRDLQHYHWHLEILPRLTIRAGFELGSRLIINVTTPESAAEFLRAGYGQGNLR</sequence>
<dbReference type="InterPro" id="IPR036265">
    <property type="entry name" value="HIT-like_sf"/>
</dbReference>
<dbReference type="GO" id="GO:0006012">
    <property type="term" value="P:galactose metabolic process"/>
    <property type="evidence" value="ECO:0007669"/>
    <property type="project" value="UniProtKB-UniRule"/>
</dbReference>
<dbReference type="GO" id="GO:0008108">
    <property type="term" value="F:UDP-glucose:hexose-1-phosphate uridylyltransferase activity"/>
    <property type="evidence" value="ECO:0007669"/>
    <property type="project" value="UniProtKB-UniRule"/>
</dbReference>